<protein>
    <submittedName>
        <fullName evidence="1">Uncharacterized protein</fullName>
    </submittedName>
</protein>
<reference evidence="1" key="1">
    <citation type="submission" date="2019-11" db="EMBL/GenBank/DDBJ databases">
        <authorList>
            <person name="Feng L."/>
        </authorList>
    </citation>
    <scope>NUCLEOTIDE SEQUENCE</scope>
    <source>
        <strain evidence="1">AcaccaeLFYP115</strain>
    </source>
</reference>
<dbReference type="EMBL" id="CACRSQ010000003">
    <property type="protein sequence ID" value="VYS96211.1"/>
    <property type="molecule type" value="Genomic_DNA"/>
</dbReference>
<evidence type="ECO:0000313" key="1">
    <source>
        <dbReference type="EMBL" id="VYS96211.1"/>
    </source>
</evidence>
<dbReference type="RefSeq" id="WP_006566727.1">
    <property type="nucleotide sequence ID" value="NZ_BAABRZ010000001.1"/>
</dbReference>
<sequence length="577" mass="65627">MKKKCLLSLMLFSLIFLWGCGLELNSRMELNKDFSGHRLMTCTVSSADLARYFSGSKKDLDKVIRDACPKALVYKQTTEKDDTVYTFRMDFSSLKDYRKKVESLLNFAPEISYSYADSPFAKGLRYSENFSTKDLMSWLYTALYEKGYVDQKSVNDLWNLKSTEFTFAGKKYETDEKISIDEMTYVPVTSIDIKTRETSSRKLKRTISFRLPKETLEKHSSAVNSYFSGSSYKKSWKNEKDGKTLIITFTKDNFSDLCAVTRKVLHTSDTRGTYRVETKSGSPFEFLLDYEETLDFKNFADESGKVPVTYTHISNAAYSGSGEQTLIDGKTGKKKVNFSSSFGQPVRKYEIAEVYKNKNDIRRSFSFIFSSVCNKRELAKLKEAFMGSTVSNVSLDKEDDYRLSFTQKGTVDQCDADLKKIWKGSSSSYETKKTLFRGQTSGYTGKFRLHLNNKKAKGTFTFASVSKDSSVDISVTADHSKNIKMAQNVADKPISALMEGDEAIASIHKVELTGDSFTVNYEGSTSGHFLLNALKFLLPLVLLLVAGILVYVKQNSVLYWLKRTKEKIQEQLKKFQR</sequence>
<organism evidence="1">
    <name type="scientific">Anaerostipes caccae</name>
    <dbReference type="NCBI Taxonomy" id="105841"/>
    <lineage>
        <taxon>Bacteria</taxon>
        <taxon>Bacillati</taxon>
        <taxon>Bacillota</taxon>
        <taxon>Clostridia</taxon>
        <taxon>Lachnospirales</taxon>
        <taxon>Lachnospiraceae</taxon>
        <taxon>Anaerostipes</taxon>
    </lineage>
</organism>
<dbReference type="GeneID" id="69471159"/>
<gene>
    <name evidence="1" type="ORF">ACLFYP115_01100</name>
</gene>
<dbReference type="AlphaFoldDB" id="A0A6N2SV95"/>
<name>A0A6N2SV95_9FIRM</name>
<proteinExistence type="predicted"/>
<accession>A0A6N2SV95</accession>